<evidence type="ECO:0000313" key="3">
    <source>
        <dbReference type="EMBL" id="KFD64769.1"/>
    </source>
</evidence>
<evidence type="ECO:0000313" key="2">
    <source>
        <dbReference type="EMBL" id="KFD50038.1"/>
    </source>
</evidence>
<feature type="signal peptide" evidence="1">
    <location>
        <begin position="1"/>
        <end position="22"/>
    </location>
</feature>
<dbReference type="Proteomes" id="UP000030764">
    <property type="component" value="Unassembled WGS sequence"/>
</dbReference>
<protein>
    <submittedName>
        <fullName evidence="3">Uncharacterized protein</fullName>
    </submittedName>
</protein>
<evidence type="ECO:0000313" key="4">
    <source>
        <dbReference type="Proteomes" id="UP000030764"/>
    </source>
</evidence>
<reference evidence="3 4" key="1">
    <citation type="journal article" date="2014" name="Nat. Genet.">
        <title>Genome and transcriptome of the porcine whipworm Trichuris suis.</title>
        <authorList>
            <person name="Jex A.R."/>
            <person name="Nejsum P."/>
            <person name="Schwarz E.M."/>
            <person name="Hu L."/>
            <person name="Young N.D."/>
            <person name="Hall R.S."/>
            <person name="Korhonen P.K."/>
            <person name="Liao S."/>
            <person name="Thamsborg S."/>
            <person name="Xia J."/>
            <person name="Xu P."/>
            <person name="Wang S."/>
            <person name="Scheerlinck J.P."/>
            <person name="Hofmann A."/>
            <person name="Sternberg P.W."/>
            <person name="Wang J."/>
            <person name="Gasser R.B."/>
        </authorList>
    </citation>
    <scope>NUCLEOTIDE SEQUENCE [LARGE SCALE GENOMIC DNA]</scope>
    <source>
        <strain evidence="3">DCEP-RM93F</strain>
        <strain evidence="2">DCEP-RM93M</strain>
    </source>
</reference>
<accession>A0A085N5M3</accession>
<dbReference type="EMBL" id="KL367551">
    <property type="protein sequence ID" value="KFD64769.1"/>
    <property type="molecule type" value="Genomic_DNA"/>
</dbReference>
<dbReference type="Proteomes" id="UP000030758">
    <property type="component" value="Unassembled WGS sequence"/>
</dbReference>
<dbReference type="EMBL" id="KL363260">
    <property type="protein sequence ID" value="KFD50038.1"/>
    <property type="molecule type" value="Genomic_DNA"/>
</dbReference>
<organism evidence="3">
    <name type="scientific">Trichuris suis</name>
    <name type="common">pig whipworm</name>
    <dbReference type="NCBI Taxonomy" id="68888"/>
    <lineage>
        <taxon>Eukaryota</taxon>
        <taxon>Metazoa</taxon>
        <taxon>Ecdysozoa</taxon>
        <taxon>Nematoda</taxon>
        <taxon>Enoplea</taxon>
        <taxon>Dorylaimia</taxon>
        <taxon>Trichinellida</taxon>
        <taxon>Trichuridae</taxon>
        <taxon>Trichuris</taxon>
    </lineage>
</organism>
<dbReference type="AlphaFoldDB" id="A0A085N5M3"/>
<keyword evidence="4" id="KW-1185">Reference proteome</keyword>
<evidence type="ECO:0000256" key="1">
    <source>
        <dbReference type="SAM" id="SignalP"/>
    </source>
</evidence>
<feature type="chain" id="PRO_5007379455" evidence="1">
    <location>
        <begin position="23"/>
        <end position="87"/>
    </location>
</feature>
<proteinExistence type="predicted"/>
<name>A0A085N5M3_9BILA</name>
<sequence>MRLLVLFIPLTAFALLCVTVSASYTGDADPSVVHEEHIIRKRHPYYRVARDLPRAWLRPYVRPVVHPYTGRPLIPPALRPPLRLVGH</sequence>
<keyword evidence="1" id="KW-0732">Signal</keyword>
<gene>
    <name evidence="2" type="ORF">M513_09131</name>
    <name evidence="3" type="ORF">M514_09131</name>
</gene>